<evidence type="ECO:0000313" key="9">
    <source>
        <dbReference type="EMBL" id="CAB4659087.1"/>
    </source>
</evidence>
<feature type="transmembrane region" description="Helical" evidence="7">
    <location>
        <begin position="415"/>
        <end position="434"/>
    </location>
</feature>
<dbReference type="PROSITE" id="PS00216">
    <property type="entry name" value="SUGAR_TRANSPORT_1"/>
    <property type="match status" value="1"/>
</dbReference>
<dbReference type="InterPro" id="IPR004638">
    <property type="entry name" value="EmrB-like"/>
</dbReference>
<keyword evidence="4 7" id="KW-0812">Transmembrane</keyword>
<dbReference type="InterPro" id="IPR005829">
    <property type="entry name" value="Sugar_transporter_CS"/>
</dbReference>
<evidence type="ECO:0000256" key="4">
    <source>
        <dbReference type="ARBA" id="ARBA00022692"/>
    </source>
</evidence>
<keyword evidence="2" id="KW-0813">Transport</keyword>
<sequence length="496" mass="51815">MSVASSARTQNQLDPNRWRALMVIAIAQLMVVLDASIVNIALPSLQADLGITDANRQWVVTGYTLAFGGLLLLGGRISDFWGRKKAFMTGLLGFAGASAIGGIAQNQEMLFASRALQGAFGALLAPAALSLITTTFSDSKERAKAFGVYGGLSAGGAAIGLVLGGLLTQYASWRWCLLVNVPIAIAAFMLAIPNVKESKASGDTRYDIPGAITSTLGLVSLVYGITKAGELGWSDTTTLTWFGVAITLLAAFFVIESRTSHPLLPMHILLNRNRGASYLTSFIVGAGLFGMFLFLAYFFQGILQYSPIKAGLLFLPFSVGVGISAGIASQALPRFGPRYVSFIGLIMATAGMLLLTQLEPTSAYVSDILPALMVLSLGMGLVFVPISATALFGVGNHDAGVASAVLNTAQQIGGALGTAFLNTIAVTATANYFVDNMIDPADPANAGAMPIALTEGFTTAFTWSAGFMILGALIWVFMINANKDTLGANDAPVHVG</sequence>
<protein>
    <submittedName>
        <fullName evidence="9">Unannotated protein</fullName>
    </submittedName>
</protein>
<feature type="transmembrane region" description="Helical" evidence="7">
    <location>
        <begin position="238"/>
        <end position="255"/>
    </location>
</feature>
<feature type="transmembrane region" description="Helical" evidence="7">
    <location>
        <begin position="311"/>
        <end position="332"/>
    </location>
</feature>
<dbReference type="InterPro" id="IPR020846">
    <property type="entry name" value="MFS_dom"/>
</dbReference>
<dbReference type="SUPFAM" id="SSF103473">
    <property type="entry name" value="MFS general substrate transporter"/>
    <property type="match status" value="1"/>
</dbReference>
<reference evidence="9" key="1">
    <citation type="submission" date="2020-05" db="EMBL/GenBank/DDBJ databases">
        <authorList>
            <person name="Chiriac C."/>
            <person name="Salcher M."/>
            <person name="Ghai R."/>
            <person name="Kavagutti S V."/>
        </authorList>
    </citation>
    <scope>NUCLEOTIDE SEQUENCE</scope>
</reference>
<feature type="transmembrane region" description="Helical" evidence="7">
    <location>
        <begin position="146"/>
        <end position="166"/>
    </location>
</feature>
<name>A0A6J6LAT6_9ZZZZ</name>
<accession>A0A6J6LAT6</accession>
<dbReference type="AlphaFoldDB" id="A0A6J6LAT6"/>
<evidence type="ECO:0000256" key="2">
    <source>
        <dbReference type="ARBA" id="ARBA00022448"/>
    </source>
</evidence>
<dbReference type="Pfam" id="PF07690">
    <property type="entry name" value="MFS_1"/>
    <property type="match status" value="1"/>
</dbReference>
<dbReference type="EMBL" id="CAEZWI010000133">
    <property type="protein sequence ID" value="CAB4659087.1"/>
    <property type="molecule type" value="Genomic_DNA"/>
</dbReference>
<dbReference type="GO" id="GO:0022857">
    <property type="term" value="F:transmembrane transporter activity"/>
    <property type="evidence" value="ECO:0007669"/>
    <property type="project" value="InterPro"/>
</dbReference>
<feature type="transmembrane region" description="Helical" evidence="7">
    <location>
        <begin position="206"/>
        <end position="226"/>
    </location>
</feature>
<feature type="transmembrane region" description="Helical" evidence="7">
    <location>
        <begin position="172"/>
        <end position="194"/>
    </location>
</feature>
<feature type="transmembrane region" description="Helical" evidence="7">
    <location>
        <begin position="460"/>
        <end position="479"/>
    </location>
</feature>
<dbReference type="GO" id="GO:0005886">
    <property type="term" value="C:plasma membrane"/>
    <property type="evidence" value="ECO:0007669"/>
    <property type="project" value="UniProtKB-SubCell"/>
</dbReference>
<keyword evidence="3" id="KW-1003">Cell membrane</keyword>
<evidence type="ECO:0000256" key="5">
    <source>
        <dbReference type="ARBA" id="ARBA00022989"/>
    </source>
</evidence>
<evidence type="ECO:0000259" key="8">
    <source>
        <dbReference type="PROSITE" id="PS50850"/>
    </source>
</evidence>
<dbReference type="InterPro" id="IPR036259">
    <property type="entry name" value="MFS_trans_sf"/>
</dbReference>
<proteinExistence type="predicted"/>
<comment type="subcellular location">
    <subcellularLocation>
        <location evidence="1">Cell membrane</location>
        <topology evidence="1">Multi-pass membrane protein</topology>
    </subcellularLocation>
</comment>
<dbReference type="Gene3D" id="1.20.1720.10">
    <property type="entry name" value="Multidrug resistance protein D"/>
    <property type="match status" value="1"/>
</dbReference>
<evidence type="ECO:0000256" key="6">
    <source>
        <dbReference type="ARBA" id="ARBA00023136"/>
    </source>
</evidence>
<evidence type="ECO:0000256" key="7">
    <source>
        <dbReference type="SAM" id="Phobius"/>
    </source>
</evidence>
<dbReference type="InterPro" id="IPR011701">
    <property type="entry name" value="MFS"/>
</dbReference>
<evidence type="ECO:0000256" key="1">
    <source>
        <dbReference type="ARBA" id="ARBA00004651"/>
    </source>
</evidence>
<dbReference type="CDD" id="cd17321">
    <property type="entry name" value="MFS_MMR_MDR_like"/>
    <property type="match status" value="1"/>
</dbReference>
<organism evidence="9">
    <name type="scientific">freshwater metagenome</name>
    <dbReference type="NCBI Taxonomy" id="449393"/>
    <lineage>
        <taxon>unclassified sequences</taxon>
        <taxon>metagenomes</taxon>
        <taxon>ecological metagenomes</taxon>
    </lineage>
</organism>
<feature type="transmembrane region" description="Helical" evidence="7">
    <location>
        <begin position="116"/>
        <end position="134"/>
    </location>
</feature>
<dbReference type="PRINTS" id="PR01036">
    <property type="entry name" value="TCRTETB"/>
</dbReference>
<dbReference type="NCBIfam" id="TIGR00711">
    <property type="entry name" value="efflux_EmrB"/>
    <property type="match status" value="1"/>
</dbReference>
<gene>
    <name evidence="9" type="ORF">UFOPK2237_00957</name>
</gene>
<feature type="transmembrane region" description="Helical" evidence="7">
    <location>
        <begin position="86"/>
        <end position="104"/>
    </location>
</feature>
<feature type="transmembrane region" description="Helical" evidence="7">
    <location>
        <begin position="57"/>
        <end position="74"/>
    </location>
</feature>
<dbReference type="PANTHER" id="PTHR42718">
    <property type="entry name" value="MAJOR FACILITATOR SUPERFAMILY MULTIDRUG TRANSPORTER MFSC"/>
    <property type="match status" value="1"/>
</dbReference>
<keyword evidence="5 7" id="KW-1133">Transmembrane helix</keyword>
<dbReference type="PROSITE" id="PS50850">
    <property type="entry name" value="MFS"/>
    <property type="match status" value="1"/>
</dbReference>
<feature type="transmembrane region" description="Helical" evidence="7">
    <location>
        <begin position="21"/>
        <end position="45"/>
    </location>
</feature>
<feature type="transmembrane region" description="Helical" evidence="7">
    <location>
        <begin position="368"/>
        <end position="394"/>
    </location>
</feature>
<keyword evidence="6 7" id="KW-0472">Membrane</keyword>
<feature type="transmembrane region" description="Helical" evidence="7">
    <location>
        <begin position="276"/>
        <end position="299"/>
    </location>
</feature>
<dbReference type="PANTHER" id="PTHR42718:SF46">
    <property type="entry name" value="BLR6921 PROTEIN"/>
    <property type="match status" value="1"/>
</dbReference>
<feature type="domain" description="Major facilitator superfamily (MFS) profile" evidence="8">
    <location>
        <begin position="20"/>
        <end position="483"/>
    </location>
</feature>
<evidence type="ECO:0000256" key="3">
    <source>
        <dbReference type="ARBA" id="ARBA00022475"/>
    </source>
</evidence>
<dbReference type="Gene3D" id="1.20.1250.20">
    <property type="entry name" value="MFS general substrate transporter like domains"/>
    <property type="match status" value="1"/>
</dbReference>
<feature type="transmembrane region" description="Helical" evidence="7">
    <location>
        <begin position="339"/>
        <end position="356"/>
    </location>
</feature>